<dbReference type="CDD" id="cd04301">
    <property type="entry name" value="NAT_SF"/>
    <property type="match status" value="1"/>
</dbReference>
<gene>
    <name evidence="1" type="ORF">ADUPG1_003957</name>
</gene>
<proteinExistence type="predicted"/>
<dbReference type="Proteomes" id="UP001057375">
    <property type="component" value="Unassembled WGS sequence"/>
</dbReference>
<dbReference type="InterPro" id="IPR016181">
    <property type="entry name" value="Acyl_CoA_acyltransferase"/>
</dbReference>
<reference evidence="1" key="1">
    <citation type="submission" date="2022-03" db="EMBL/GenBank/DDBJ databases">
        <title>Draft genome sequence of Aduncisulcus paluster, a free-living microaerophilic Fornicata.</title>
        <authorList>
            <person name="Yuyama I."/>
            <person name="Kume K."/>
            <person name="Tamura T."/>
            <person name="Inagaki Y."/>
            <person name="Hashimoto T."/>
        </authorList>
    </citation>
    <scope>NUCLEOTIDE SEQUENCE</scope>
    <source>
        <strain evidence="1">NY0171</strain>
    </source>
</reference>
<accession>A0ABQ5JQI7</accession>
<keyword evidence="2" id="KW-1185">Reference proteome</keyword>
<comment type="caution">
    <text evidence="1">The sequence shown here is derived from an EMBL/GenBank/DDBJ whole genome shotgun (WGS) entry which is preliminary data.</text>
</comment>
<feature type="non-terminal residue" evidence="1">
    <location>
        <position position="92"/>
    </location>
</feature>
<dbReference type="PANTHER" id="PTHR43233">
    <property type="entry name" value="FAMILY N-ACETYLTRANSFERASE, PUTATIVE (AFU_ORTHOLOGUE AFUA_6G03350)-RELATED"/>
    <property type="match status" value="1"/>
</dbReference>
<protein>
    <submittedName>
        <fullName evidence="1">GNAT family N-acetyltransferase</fullName>
    </submittedName>
</protein>
<evidence type="ECO:0000313" key="2">
    <source>
        <dbReference type="Proteomes" id="UP001057375"/>
    </source>
</evidence>
<dbReference type="PANTHER" id="PTHR43233:SF1">
    <property type="entry name" value="FAMILY N-ACETYLTRANSFERASE, PUTATIVE (AFU_ORTHOLOGUE AFUA_6G03350)-RELATED"/>
    <property type="match status" value="1"/>
</dbReference>
<sequence>MHALKLDQQFYISDSQDDIQLDRVCRLLWGVHWAANRPEHVIKKSIENSKCFGVFDGHMQIGFARVITDYCTYAYISDVVIDGQYRGKKLGY</sequence>
<dbReference type="SUPFAM" id="SSF55729">
    <property type="entry name" value="Acyl-CoA N-acyltransferases (Nat)"/>
    <property type="match status" value="1"/>
</dbReference>
<dbReference type="EMBL" id="BQXS01005626">
    <property type="protein sequence ID" value="GKT13343.1"/>
    <property type="molecule type" value="Genomic_DNA"/>
</dbReference>
<name>A0ABQ5JQI7_9EUKA</name>
<evidence type="ECO:0000313" key="1">
    <source>
        <dbReference type="EMBL" id="GKT13343.1"/>
    </source>
</evidence>
<dbReference type="Gene3D" id="3.40.630.30">
    <property type="match status" value="1"/>
</dbReference>
<dbReference type="InterPro" id="IPR053144">
    <property type="entry name" value="Acetyltransferase_Butenolide"/>
</dbReference>
<organism evidence="1 2">
    <name type="scientific">Aduncisulcus paluster</name>
    <dbReference type="NCBI Taxonomy" id="2918883"/>
    <lineage>
        <taxon>Eukaryota</taxon>
        <taxon>Metamonada</taxon>
        <taxon>Carpediemonas-like organisms</taxon>
        <taxon>Aduncisulcus</taxon>
    </lineage>
</organism>